<evidence type="ECO:0000256" key="3">
    <source>
        <dbReference type="ARBA" id="ARBA00022490"/>
    </source>
</evidence>
<dbReference type="HAMAP" id="MF_00072">
    <property type="entry name" value="Rel_fac_3"/>
    <property type="match status" value="1"/>
</dbReference>
<dbReference type="InterPro" id="IPR053905">
    <property type="entry name" value="EF-G-like_DII"/>
</dbReference>
<dbReference type="GO" id="GO:0003924">
    <property type="term" value="F:GTPase activity"/>
    <property type="evidence" value="ECO:0007669"/>
    <property type="project" value="InterPro"/>
</dbReference>
<feature type="binding site" evidence="8">
    <location>
        <begin position="89"/>
        <end position="93"/>
    </location>
    <ligand>
        <name>GTP</name>
        <dbReference type="ChEBI" id="CHEBI:37565"/>
    </ligand>
</feature>
<comment type="subcellular location">
    <subcellularLocation>
        <location evidence="1 8">Cytoplasm</location>
    </subcellularLocation>
</comment>
<proteinExistence type="inferred from homology"/>
<dbReference type="SUPFAM" id="SSF50447">
    <property type="entry name" value="Translation proteins"/>
    <property type="match status" value="1"/>
</dbReference>
<dbReference type="Proteomes" id="UP000538147">
    <property type="component" value="Unassembled WGS sequence"/>
</dbReference>
<dbReference type="InterPro" id="IPR009000">
    <property type="entry name" value="Transl_B-barrel_sf"/>
</dbReference>
<evidence type="ECO:0000256" key="4">
    <source>
        <dbReference type="ARBA" id="ARBA00022741"/>
    </source>
</evidence>
<dbReference type="GO" id="GO:0005525">
    <property type="term" value="F:GTP binding"/>
    <property type="evidence" value="ECO:0007669"/>
    <property type="project" value="UniProtKB-UniRule"/>
</dbReference>
<name>A0A841L1F4_9SPHN</name>
<keyword evidence="11" id="KW-1185">Reference proteome</keyword>
<dbReference type="NCBIfam" id="TIGR00231">
    <property type="entry name" value="small_GTP"/>
    <property type="match status" value="1"/>
</dbReference>
<feature type="binding site" evidence="8">
    <location>
        <begin position="21"/>
        <end position="28"/>
    </location>
    <ligand>
        <name>GTP</name>
        <dbReference type="ChEBI" id="CHEBI:37565"/>
    </ligand>
</feature>
<protein>
    <recommendedName>
        <fullName evidence="7 8">Peptide chain release factor 3</fullName>
        <shortName evidence="8">RF-3</shortName>
    </recommendedName>
</protein>
<dbReference type="Gene3D" id="3.30.70.3280">
    <property type="entry name" value="Peptide chain release factor 3, domain III"/>
    <property type="match status" value="1"/>
</dbReference>
<feature type="domain" description="Tr-type G" evidence="9">
    <location>
        <begin position="12"/>
        <end position="280"/>
    </location>
</feature>
<dbReference type="InterPro" id="IPR000795">
    <property type="entry name" value="T_Tr_GTP-bd_dom"/>
</dbReference>
<evidence type="ECO:0000313" key="10">
    <source>
        <dbReference type="EMBL" id="MBB6226250.1"/>
    </source>
</evidence>
<dbReference type="PRINTS" id="PR00315">
    <property type="entry name" value="ELONGATNFCT"/>
</dbReference>
<evidence type="ECO:0000259" key="9">
    <source>
        <dbReference type="PROSITE" id="PS51722"/>
    </source>
</evidence>
<dbReference type="SUPFAM" id="SSF54980">
    <property type="entry name" value="EF-G C-terminal domain-like"/>
    <property type="match status" value="1"/>
</dbReference>
<dbReference type="PROSITE" id="PS51722">
    <property type="entry name" value="G_TR_2"/>
    <property type="match status" value="1"/>
</dbReference>
<comment type="similarity">
    <text evidence="2 8">Belongs to the TRAFAC class translation factor GTPase superfamily. Classic translation factor GTPase family. PrfC subfamily.</text>
</comment>
<dbReference type="Gene3D" id="3.40.50.300">
    <property type="entry name" value="P-loop containing nucleotide triphosphate hydrolases"/>
    <property type="match status" value="1"/>
</dbReference>
<dbReference type="PROSITE" id="PS00301">
    <property type="entry name" value="G_TR_1"/>
    <property type="match status" value="1"/>
</dbReference>
<evidence type="ECO:0000313" key="11">
    <source>
        <dbReference type="Proteomes" id="UP000538147"/>
    </source>
</evidence>
<gene>
    <name evidence="8" type="primary">prfC</name>
    <name evidence="10" type="ORF">FHS79_000403</name>
</gene>
<evidence type="ECO:0000256" key="7">
    <source>
        <dbReference type="ARBA" id="ARBA00073639"/>
    </source>
</evidence>
<dbReference type="InterPro" id="IPR031157">
    <property type="entry name" value="G_TR_CS"/>
</dbReference>
<dbReference type="FunFam" id="3.40.50.300:FF:000542">
    <property type="entry name" value="Peptide chain release factor 3"/>
    <property type="match status" value="1"/>
</dbReference>
<dbReference type="InterPro" id="IPR038467">
    <property type="entry name" value="RF3_dom_3_sf"/>
</dbReference>
<dbReference type="InterPro" id="IPR005225">
    <property type="entry name" value="Small_GTP-bd"/>
</dbReference>
<keyword evidence="6 8" id="KW-0342">GTP-binding</keyword>
<dbReference type="Pfam" id="PF22042">
    <property type="entry name" value="EF-G_D2"/>
    <property type="match status" value="1"/>
</dbReference>
<evidence type="ECO:0000256" key="6">
    <source>
        <dbReference type="ARBA" id="ARBA00023134"/>
    </source>
</evidence>
<dbReference type="GO" id="GO:0097216">
    <property type="term" value="F:guanosine tetraphosphate binding"/>
    <property type="evidence" value="ECO:0007669"/>
    <property type="project" value="UniProtKB-ARBA"/>
</dbReference>
<dbReference type="GO" id="GO:0016149">
    <property type="term" value="F:translation release factor activity, codon specific"/>
    <property type="evidence" value="ECO:0007669"/>
    <property type="project" value="UniProtKB-UniRule"/>
</dbReference>
<comment type="function">
    <text evidence="8">Increases the formation of ribosomal termination complexes and stimulates activities of RF-1 and RF-2. It binds guanine nucleotides and has strong preference for UGA stop codons. It may interact directly with the ribosome. The stimulation of RF-1 and RF-2 is significantly reduced by GTP and GDP, but not by GMP.</text>
</comment>
<dbReference type="SUPFAM" id="SSF52540">
    <property type="entry name" value="P-loop containing nucleoside triphosphate hydrolases"/>
    <property type="match status" value="1"/>
</dbReference>
<dbReference type="Gene3D" id="2.40.30.10">
    <property type="entry name" value="Translation factors"/>
    <property type="match status" value="1"/>
</dbReference>
<evidence type="ECO:0000256" key="1">
    <source>
        <dbReference type="ARBA" id="ARBA00004496"/>
    </source>
</evidence>
<organism evidence="10 11">
    <name type="scientific">Polymorphobacter multimanifer</name>
    <dbReference type="NCBI Taxonomy" id="1070431"/>
    <lineage>
        <taxon>Bacteria</taxon>
        <taxon>Pseudomonadati</taxon>
        <taxon>Pseudomonadota</taxon>
        <taxon>Alphaproteobacteria</taxon>
        <taxon>Sphingomonadales</taxon>
        <taxon>Sphingosinicellaceae</taxon>
        <taxon>Polymorphobacter</taxon>
    </lineage>
</organism>
<dbReference type="NCBIfam" id="TIGR00503">
    <property type="entry name" value="prfC"/>
    <property type="match status" value="1"/>
</dbReference>
<keyword evidence="5 8" id="KW-0648">Protein biosynthesis</keyword>
<dbReference type="EMBL" id="JACIIV010000002">
    <property type="protein sequence ID" value="MBB6226250.1"/>
    <property type="molecule type" value="Genomic_DNA"/>
</dbReference>
<dbReference type="InterPro" id="IPR041732">
    <property type="entry name" value="RF3_GTP-bd"/>
</dbReference>
<dbReference type="AlphaFoldDB" id="A0A841L1F4"/>
<dbReference type="RefSeq" id="WP_184194573.1">
    <property type="nucleotide sequence ID" value="NZ_JACIIV010000002.1"/>
</dbReference>
<dbReference type="InterPro" id="IPR004548">
    <property type="entry name" value="PrfC"/>
</dbReference>
<reference evidence="10 11" key="1">
    <citation type="submission" date="2020-08" db="EMBL/GenBank/DDBJ databases">
        <title>Genomic Encyclopedia of Type Strains, Phase IV (KMG-IV): sequencing the most valuable type-strain genomes for metagenomic binning, comparative biology and taxonomic classification.</title>
        <authorList>
            <person name="Goeker M."/>
        </authorList>
    </citation>
    <scope>NUCLEOTIDE SEQUENCE [LARGE SCALE GENOMIC DNA]</scope>
    <source>
        <strain evidence="10 11">DSM 102189</strain>
    </source>
</reference>
<dbReference type="Pfam" id="PF00009">
    <property type="entry name" value="GTP_EFTU"/>
    <property type="match status" value="1"/>
</dbReference>
<keyword evidence="3 8" id="KW-0963">Cytoplasm</keyword>
<dbReference type="InterPro" id="IPR032090">
    <property type="entry name" value="RF3_C"/>
</dbReference>
<dbReference type="InterPro" id="IPR027417">
    <property type="entry name" value="P-loop_NTPase"/>
</dbReference>
<dbReference type="GO" id="GO:0016150">
    <property type="term" value="F:translation release factor activity, codon nonspecific"/>
    <property type="evidence" value="ECO:0007669"/>
    <property type="project" value="TreeGrafter"/>
</dbReference>
<feature type="binding site" evidence="8">
    <location>
        <begin position="143"/>
        <end position="146"/>
    </location>
    <ligand>
        <name>GTP</name>
        <dbReference type="ChEBI" id="CHEBI:37565"/>
    </ligand>
</feature>
<accession>A0A841L1F4</accession>
<comment type="caution">
    <text evidence="10">The sequence shown here is derived from an EMBL/GenBank/DDBJ whole genome shotgun (WGS) entry which is preliminary data.</text>
</comment>
<evidence type="ECO:0000256" key="5">
    <source>
        <dbReference type="ARBA" id="ARBA00022917"/>
    </source>
</evidence>
<evidence type="ECO:0000256" key="2">
    <source>
        <dbReference type="ARBA" id="ARBA00009978"/>
    </source>
</evidence>
<dbReference type="CDD" id="cd04169">
    <property type="entry name" value="RF3"/>
    <property type="match status" value="1"/>
</dbReference>
<dbReference type="PANTHER" id="PTHR43556">
    <property type="entry name" value="PEPTIDE CHAIN RELEASE FACTOR RF3"/>
    <property type="match status" value="1"/>
</dbReference>
<dbReference type="FunFam" id="3.30.70.3280:FF:000001">
    <property type="entry name" value="Peptide chain release factor 3"/>
    <property type="match status" value="1"/>
</dbReference>
<dbReference type="Pfam" id="PF16658">
    <property type="entry name" value="RF3_C"/>
    <property type="match status" value="1"/>
</dbReference>
<dbReference type="PANTHER" id="PTHR43556:SF2">
    <property type="entry name" value="PEPTIDE CHAIN RELEASE FACTOR RF3"/>
    <property type="match status" value="1"/>
</dbReference>
<keyword evidence="4 8" id="KW-0547">Nucleotide-binding</keyword>
<sequence>MTTPATALDSALTRRTFAIISHPDAGKTTLTEKLLLFGGAIHLAGEVRARGANRRARSDWMKIEQQRGISVTSSVMTFARGGTVYNLLDTPGHEDFSEDTYRTLTAVDSAVMVIDAARGIEAQTRKLFEVCRLRDVPILTFINKVDREGRDPFDLLDEIADMLALDVAPLNWPAGMGGEFKGLYDLRSHRFLPPDGTATGAAGEMVQTSGLDDPQIDNLCGPIASRLREQAELALGGYATLDGDLYRAGALTPVLFGSALKDFGVEALIDALAEFAPPPRPQPALPAAVKPTDSQVSGFVFKVQANMNPQHRDRIAFMRVASGRFRRGMKLRQVGTGKTIAINSPILFFAADREIADEAFPGDIIGIPNHGVLRVGDSLVEKDDITFTGIPNFAPEILRRVALKDPTKSKQLRTALTDMAEEGVTQLFKPAIGSQWIVGVVGQLQLEVLISRLEAEYRVAAGFEPSPFETARWVSGEPAELKRFIEEHRAAMAEDRDGSPVFMARDAWELNYVSQRETAIRFSATRERA</sequence>
<evidence type="ECO:0000256" key="8">
    <source>
        <dbReference type="HAMAP-Rule" id="MF_00072"/>
    </source>
</evidence>
<dbReference type="NCBIfam" id="NF001964">
    <property type="entry name" value="PRK00741.1"/>
    <property type="match status" value="1"/>
</dbReference>
<dbReference type="InterPro" id="IPR035647">
    <property type="entry name" value="EFG_III/V"/>
</dbReference>
<dbReference type="GO" id="GO:0005829">
    <property type="term" value="C:cytosol"/>
    <property type="evidence" value="ECO:0007669"/>
    <property type="project" value="TreeGrafter"/>
</dbReference>
<dbReference type="GO" id="GO:0006449">
    <property type="term" value="P:regulation of translational termination"/>
    <property type="evidence" value="ECO:0007669"/>
    <property type="project" value="UniProtKB-UniRule"/>
</dbReference>